<dbReference type="SUPFAM" id="SSF56672">
    <property type="entry name" value="DNA/RNA polymerases"/>
    <property type="match status" value="1"/>
</dbReference>
<dbReference type="Pfam" id="PF17919">
    <property type="entry name" value="RT_RNaseH_2"/>
    <property type="match status" value="1"/>
</dbReference>
<evidence type="ECO:0000313" key="4">
    <source>
        <dbReference type="EMBL" id="GEU75863.1"/>
    </source>
</evidence>
<dbReference type="Pfam" id="PF24626">
    <property type="entry name" value="SH3_Tf2-1"/>
    <property type="match status" value="1"/>
</dbReference>
<feature type="region of interest" description="Disordered" evidence="2">
    <location>
        <begin position="1291"/>
        <end position="1381"/>
    </location>
</feature>
<feature type="compositionally biased region" description="Acidic residues" evidence="2">
    <location>
        <begin position="1328"/>
        <end position="1381"/>
    </location>
</feature>
<protein>
    <recommendedName>
        <fullName evidence="3">Integrase catalytic domain-containing protein</fullName>
    </recommendedName>
</protein>
<evidence type="ECO:0000256" key="1">
    <source>
        <dbReference type="ARBA" id="ARBA00023268"/>
    </source>
</evidence>
<dbReference type="PANTHER" id="PTHR37984:SF5">
    <property type="entry name" value="PROTEIN NYNRIN-LIKE"/>
    <property type="match status" value="1"/>
</dbReference>
<keyword evidence="1" id="KW-0511">Multifunctional enzyme</keyword>
<reference evidence="4" key="1">
    <citation type="journal article" date="2019" name="Sci. Rep.">
        <title>Draft genome of Tanacetum cinerariifolium, the natural source of mosquito coil.</title>
        <authorList>
            <person name="Yamashiro T."/>
            <person name="Shiraishi A."/>
            <person name="Satake H."/>
            <person name="Nakayama K."/>
        </authorList>
    </citation>
    <scope>NUCLEOTIDE SEQUENCE</scope>
</reference>
<evidence type="ECO:0000259" key="3">
    <source>
        <dbReference type="PROSITE" id="PS50994"/>
    </source>
</evidence>
<dbReference type="PROSITE" id="PS50994">
    <property type="entry name" value="INTEGRASE"/>
    <property type="match status" value="1"/>
</dbReference>
<dbReference type="InterPro" id="IPR050951">
    <property type="entry name" value="Retrovirus_Pol_polyprotein"/>
</dbReference>
<dbReference type="GO" id="GO:0003676">
    <property type="term" value="F:nucleic acid binding"/>
    <property type="evidence" value="ECO:0007669"/>
    <property type="project" value="InterPro"/>
</dbReference>
<dbReference type="InterPro" id="IPR041577">
    <property type="entry name" value="RT_RNaseH_2"/>
</dbReference>
<dbReference type="Pfam" id="PF19259">
    <property type="entry name" value="Ty3_capsid"/>
    <property type="match status" value="1"/>
</dbReference>
<gene>
    <name evidence="4" type="ORF">Tci_047841</name>
</gene>
<dbReference type="Gene3D" id="3.30.420.10">
    <property type="entry name" value="Ribonuclease H-like superfamily/Ribonuclease H"/>
    <property type="match status" value="1"/>
</dbReference>
<sequence length="1381" mass="157440">MANVPPNDPNVDAHAIVPAPVNPDHAPAQPAGLGNGFAPHWIGDNIPNNQNGWIEEDAEEEDEDPKDDPEEDPKEEPKDDDDVMEMDDEAEVNDLYMDDGSNNPPPLNFEDKETPPTSPVIPDADGCDNIEMDRMVRNVMSDLSGLKKLVKGLSDRFNEYERSKVFEAKRVLEKELVNERNRKEFYREFGEYICQPLQNRQKSEGSFLLPLDAAIAAAAVATFGIDDNDNDTAPLDSHPYEPHFMKCGPITFRGNEGAVGLIRWIEKTEMVFTVSKCTEANKVVFAAATFQDRSLTWWNLQVATLGIEAVTRKTWAKIKVMMMEEFCPPEEIQRMECEVWNLKVKEMDISSYTTRFNELVILCLGMVPIEQKKVEAYIRGLSENIKGEVTSSEPATLNKAVRMAHTLMEYKGTKLEIVGRSGARGQAYALRDCDQNLGPNVVTSTFLLNNSYAKVLFHPGSDKSFVNVNFSHLIDIEPVKDDHSYKVELVDGRVVSTDIILRGCALNLVNHLFEIDLMPIELGTFDVIIRMDWLILHDAVTVCGKKEVHVPLKKRMLVVKGDDCVSRLKVVSYMKVKKYVDRGSYLFVAQVIEKEPAERRLEDVPVICKFPNVFPEDLSGLLPPRQVKFEIELVPGTAPMAHPVLFVKKKDGSFRMCIDYRELSKLTIKNRYPLPRIDDLFDQLQGSSVYSKIDLRSVFMDLMNRVCRLFYDKFMIVFIDDILIYSKNKEEHEEHLRIILELLQKEKLYAKFSKCEFWLDYMKFLGHVTNSQCVHVDPAKVEAIKNWTALKSPTENKTYEWDEEEEEAFQLLKAKLYSSPILALPKGSKDFVVYCDASLKGYGAVLMQREKVIAYASRQLRTHEENYMTHNLELGAVVFALRFWRHYLNGVKTPSGYDSIWVIVDRLTKSAYFLSKKKTDSIEKLAELYLKEIVCRHGVPVSVIFNRDSLFTSRFWVSLQKALGTQLDLSTTYHPEMDGQSERTIQTLEDMLQACVIDFGSSWDKHLPLVEFSYNNSYHASIKAAPFEALYGRKCRGQQKSYADLKWRLTKFEVGDKVMLKVSPWRGVIHFGKHGKLSPRFIGSFKVIKRIGPVAYKLELHDKLCGIHDTFHVSNHKRCFVNDDVVTPLDEVQLDDNCIFSRNQGKLWIERSKYPHLFARRRVTRQCKRRDVDFQRRESSPQMLYSAAYHSFGVLLSGIKSTGYSELDPYSAATHFGSVTDWNHEPREESAEAGSLGVIVYRYDRLLMQPVAPHSPDYVLGPEHPPSPDYVPGLEHPPSLVEIPYIPKPEYPEYLAPSDDEASLEDQPLPVDASPTAASPGSVADSDPKEDLEDDHADYLADEGDGDDEPSDDDEDDDDDTDDEDEEPFEDEEDAEEEKEH</sequence>
<dbReference type="InterPro" id="IPR045358">
    <property type="entry name" value="Ty3_capsid"/>
</dbReference>
<dbReference type="Pfam" id="PF08284">
    <property type="entry name" value="RVP_2"/>
    <property type="match status" value="1"/>
</dbReference>
<evidence type="ECO:0000256" key="2">
    <source>
        <dbReference type="SAM" id="MobiDB-lite"/>
    </source>
</evidence>
<dbReference type="CDD" id="cd00303">
    <property type="entry name" value="retropepsin_like"/>
    <property type="match status" value="1"/>
</dbReference>
<dbReference type="InterPro" id="IPR043128">
    <property type="entry name" value="Rev_trsase/Diguanyl_cyclase"/>
</dbReference>
<dbReference type="InterPro" id="IPR012337">
    <property type="entry name" value="RNaseH-like_sf"/>
</dbReference>
<dbReference type="GO" id="GO:0015074">
    <property type="term" value="P:DNA integration"/>
    <property type="evidence" value="ECO:0007669"/>
    <property type="project" value="InterPro"/>
</dbReference>
<dbReference type="Gene3D" id="3.30.70.270">
    <property type="match status" value="2"/>
</dbReference>
<dbReference type="SUPFAM" id="SSF53098">
    <property type="entry name" value="Ribonuclease H-like"/>
    <property type="match status" value="1"/>
</dbReference>
<feature type="region of interest" description="Disordered" evidence="2">
    <location>
        <begin position="1"/>
        <end position="125"/>
    </location>
</feature>
<name>A0A6L2MPI2_TANCI</name>
<proteinExistence type="predicted"/>
<dbReference type="CDD" id="cd01647">
    <property type="entry name" value="RT_LTR"/>
    <property type="match status" value="1"/>
</dbReference>
<dbReference type="InterPro" id="IPR001584">
    <property type="entry name" value="Integrase_cat-core"/>
</dbReference>
<dbReference type="InterPro" id="IPR036397">
    <property type="entry name" value="RNaseH_sf"/>
</dbReference>
<feature type="domain" description="Integrase catalytic" evidence="3">
    <location>
        <begin position="872"/>
        <end position="1034"/>
    </location>
</feature>
<accession>A0A6L2MPI2</accession>
<dbReference type="GO" id="GO:0003824">
    <property type="term" value="F:catalytic activity"/>
    <property type="evidence" value="ECO:0007669"/>
    <property type="project" value="UniProtKB-KW"/>
</dbReference>
<dbReference type="InterPro" id="IPR000477">
    <property type="entry name" value="RT_dom"/>
</dbReference>
<organism evidence="4">
    <name type="scientific">Tanacetum cinerariifolium</name>
    <name type="common">Dalmatian daisy</name>
    <name type="synonym">Chrysanthemum cinerariifolium</name>
    <dbReference type="NCBI Taxonomy" id="118510"/>
    <lineage>
        <taxon>Eukaryota</taxon>
        <taxon>Viridiplantae</taxon>
        <taxon>Streptophyta</taxon>
        <taxon>Embryophyta</taxon>
        <taxon>Tracheophyta</taxon>
        <taxon>Spermatophyta</taxon>
        <taxon>Magnoliopsida</taxon>
        <taxon>eudicotyledons</taxon>
        <taxon>Gunneridae</taxon>
        <taxon>Pentapetalae</taxon>
        <taxon>asterids</taxon>
        <taxon>campanulids</taxon>
        <taxon>Asterales</taxon>
        <taxon>Asteraceae</taxon>
        <taxon>Asteroideae</taxon>
        <taxon>Anthemideae</taxon>
        <taxon>Anthemidinae</taxon>
        <taxon>Tanacetum</taxon>
    </lineage>
</organism>
<dbReference type="InterPro" id="IPR056924">
    <property type="entry name" value="SH3_Tf2-1"/>
</dbReference>
<dbReference type="InterPro" id="IPR043502">
    <property type="entry name" value="DNA/RNA_pol_sf"/>
</dbReference>
<dbReference type="EMBL" id="BKCJ010007167">
    <property type="protein sequence ID" value="GEU75863.1"/>
    <property type="molecule type" value="Genomic_DNA"/>
</dbReference>
<feature type="compositionally biased region" description="Acidic residues" evidence="2">
    <location>
        <begin position="54"/>
        <end position="92"/>
    </location>
</feature>
<dbReference type="PANTHER" id="PTHR37984">
    <property type="entry name" value="PROTEIN CBG26694"/>
    <property type="match status" value="1"/>
</dbReference>
<dbReference type="FunFam" id="3.30.70.270:FF:000003">
    <property type="entry name" value="Transposon Ty3-G Gag-Pol polyprotein"/>
    <property type="match status" value="1"/>
</dbReference>
<comment type="caution">
    <text evidence="4">The sequence shown here is derived from an EMBL/GenBank/DDBJ whole genome shotgun (WGS) entry which is preliminary data.</text>
</comment>
<dbReference type="Pfam" id="PF00078">
    <property type="entry name" value="RVT_1"/>
    <property type="match status" value="1"/>
</dbReference>
<dbReference type="Gene3D" id="3.10.10.10">
    <property type="entry name" value="HIV Type 1 Reverse Transcriptase, subunit A, domain 1"/>
    <property type="match status" value="1"/>
</dbReference>
<feature type="region of interest" description="Disordered" evidence="2">
    <location>
        <begin position="1257"/>
        <end position="1276"/>
    </location>
</feature>